<organism evidence="8 9">
    <name type="scientific">Anisakis simplex</name>
    <name type="common">Herring worm</name>
    <dbReference type="NCBI Taxonomy" id="6269"/>
    <lineage>
        <taxon>Eukaryota</taxon>
        <taxon>Metazoa</taxon>
        <taxon>Ecdysozoa</taxon>
        <taxon>Nematoda</taxon>
        <taxon>Chromadorea</taxon>
        <taxon>Rhabditida</taxon>
        <taxon>Spirurina</taxon>
        <taxon>Ascaridomorpha</taxon>
        <taxon>Ascaridoidea</taxon>
        <taxon>Anisakidae</taxon>
        <taxon>Anisakis</taxon>
        <taxon>Anisakis simplex complex</taxon>
    </lineage>
</organism>
<evidence type="ECO:0000313" key="9">
    <source>
        <dbReference type="Proteomes" id="UP000267096"/>
    </source>
</evidence>
<dbReference type="PROSITE" id="PS50173">
    <property type="entry name" value="UMUC"/>
    <property type="match status" value="1"/>
</dbReference>
<keyword evidence="5" id="KW-0234">DNA repair</keyword>
<comment type="subcellular location">
    <subcellularLocation>
        <location evidence="1">Nucleus</location>
    </subcellularLocation>
</comment>
<dbReference type="InterPro" id="IPR043502">
    <property type="entry name" value="DNA/RNA_pol_sf"/>
</dbReference>
<sequence length="87" mass="9720">MAVGAEIIERIREQIKEKTQFHCSAGIGSNKMIAKLVCSRHKPRQQSLIPDAFIPEVFRNTRIRSIRNLGGKLGRALMDAFSIEAGL</sequence>
<dbReference type="InterPro" id="IPR052230">
    <property type="entry name" value="DNA_polymerase_eta"/>
</dbReference>
<dbReference type="GO" id="GO:0042276">
    <property type="term" value="P:error-prone translesion synthesis"/>
    <property type="evidence" value="ECO:0007669"/>
    <property type="project" value="TreeGrafter"/>
</dbReference>
<dbReference type="GO" id="GO:0005634">
    <property type="term" value="C:nucleus"/>
    <property type="evidence" value="ECO:0007669"/>
    <property type="project" value="UniProtKB-SubCell"/>
</dbReference>
<dbReference type="GO" id="GO:0006281">
    <property type="term" value="P:DNA repair"/>
    <property type="evidence" value="ECO:0007669"/>
    <property type="project" value="UniProtKB-KW"/>
</dbReference>
<keyword evidence="3" id="KW-0479">Metal-binding</keyword>
<proteinExistence type="predicted"/>
<dbReference type="AlphaFoldDB" id="A0A3P6RLL7"/>
<dbReference type="PANTHER" id="PTHR45873:SF1">
    <property type="entry name" value="DNA POLYMERASE ETA"/>
    <property type="match status" value="1"/>
</dbReference>
<evidence type="ECO:0000256" key="4">
    <source>
        <dbReference type="ARBA" id="ARBA00022763"/>
    </source>
</evidence>
<accession>A0A3P6RLL7</accession>
<evidence type="ECO:0000256" key="6">
    <source>
        <dbReference type="ARBA" id="ARBA00023242"/>
    </source>
</evidence>
<keyword evidence="2" id="KW-0808">Transferase</keyword>
<protein>
    <recommendedName>
        <fullName evidence="7">UmuC domain-containing protein</fullName>
    </recommendedName>
</protein>
<dbReference type="Pfam" id="PF00817">
    <property type="entry name" value="IMS"/>
    <property type="match status" value="1"/>
</dbReference>
<dbReference type="OrthoDB" id="5829345at2759"/>
<dbReference type="GO" id="GO:0003887">
    <property type="term" value="F:DNA-directed DNA polymerase activity"/>
    <property type="evidence" value="ECO:0007669"/>
    <property type="project" value="TreeGrafter"/>
</dbReference>
<evidence type="ECO:0000256" key="1">
    <source>
        <dbReference type="ARBA" id="ARBA00004123"/>
    </source>
</evidence>
<gene>
    <name evidence="8" type="ORF">ASIM_LOCUS15348</name>
</gene>
<dbReference type="PANTHER" id="PTHR45873">
    <property type="entry name" value="DNA POLYMERASE ETA"/>
    <property type="match status" value="1"/>
</dbReference>
<keyword evidence="6" id="KW-0539">Nucleus</keyword>
<dbReference type="InterPro" id="IPR001126">
    <property type="entry name" value="UmuC"/>
</dbReference>
<keyword evidence="4" id="KW-0227">DNA damage</keyword>
<name>A0A3P6RLL7_ANISI</name>
<dbReference type="GO" id="GO:0035861">
    <property type="term" value="C:site of double-strand break"/>
    <property type="evidence" value="ECO:0007669"/>
    <property type="project" value="TreeGrafter"/>
</dbReference>
<evidence type="ECO:0000256" key="5">
    <source>
        <dbReference type="ARBA" id="ARBA00023204"/>
    </source>
</evidence>
<dbReference type="GO" id="GO:0046872">
    <property type="term" value="F:metal ion binding"/>
    <property type="evidence" value="ECO:0007669"/>
    <property type="project" value="UniProtKB-KW"/>
</dbReference>
<evidence type="ECO:0000259" key="7">
    <source>
        <dbReference type="PROSITE" id="PS50173"/>
    </source>
</evidence>
<dbReference type="GO" id="GO:0009314">
    <property type="term" value="P:response to radiation"/>
    <property type="evidence" value="ECO:0007669"/>
    <property type="project" value="TreeGrafter"/>
</dbReference>
<dbReference type="InterPro" id="IPR043128">
    <property type="entry name" value="Rev_trsase/Diguanyl_cyclase"/>
</dbReference>
<evidence type="ECO:0000256" key="2">
    <source>
        <dbReference type="ARBA" id="ARBA00022679"/>
    </source>
</evidence>
<keyword evidence="9" id="KW-1185">Reference proteome</keyword>
<dbReference type="SUPFAM" id="SSF56672">
    <property type="entry name" value="DNA/RNA polymerases"/>
    <property type="match status" value="1"/>
</dbReference>
<evidence type="ECO:0000313" key="8">
    <source>
        <dbReference type="EMBL" id="VDK54865.1"/>
    </source>
</evidence>
<reference evidence="8 9" key="1">
    <citation type="submission" date="2018-11" db="EMBL/GenBank/DDBJ databases">
        <authorList>
            <consortium name="Pathogen Informatics"/>
        </authorList>
    </citation>
    <scope>NUCLEOTIDE SEQUENCE [LARGE SCALE GENOMIC DNA]</scope>
</reference>
<evidence type="ECO:0000256" key="3">
    <source>
        <dbReference type="ARBA" id="ARBA00022723"/>
    </source>
</evidence>
<dbReference type="GO" id="GO:0005657">
    <property type="term" value="C:replication fork"/>
    <property type="evidence" value="ECO:0007669"/>
    <property type="project" value="TreeGrafter"/>
</dbReference>
<feature type="domain" description="UmuC" evidence="7">
    <location>
        <begin position="1"/>
        <end position="70"/>
    </location>
</feature>
<dbReference type="Proteomes" id="UP000267096">
    <property type="component" value="Unassembled WGS sequence"/>
</dbReference>
<dbReference type="Gene3D" id="3.30.70.270">
    <property type="match status" value="1"/>
</dbReference>
<dbReference type="EMBL" id="UYRR01032266">
    <property type="protein sequence ID" value="VDK54865.1"/>
    <property type="molecule type" value="Genomic_DNA"/>
</dbReference>